<feature type="active site" description="Charge relay system" evidence="13 14">
    <location>
        <position position="602"/>
    </location>
</feature>
<comment type="similarity">
    <text evidence="3">Belongs to the glycosyl hydrolase 31 family.</text>
</comment>
<keyword evidence="8 14" id="KW-0378">Hydrolase</keyword>
<dbReference type="InterPro" id="IPR037045">
    <property type="entry name" value="S8pro/Inhibitor_I9_sf"/>
</dbReference>
<dbReference type="PROSITE" id="PS00138">
    <property type="entry name" value="SUBTILASE_SER"/>
    <property type="match status" value="1"/>
</dbReference>
<dbReference type="Pfam" id="PF05922">
    <property type="entry name" value="Inhibitor_I9"/>
    <property type="match status" value="1"/>
</dbReference>
<keyword evidence="7 17" id="KW-0732">Signal</keyword>
<dbReference type="GO" id="GO:0006508">
    <property type="term" value="P:proteolysis"/>
    <property type="evidence" value="ECO:0007669"/>
    <property type="project" value="UniProtKB-KW"/>
</dbReference>
<feature type="domain" description="Inhibitor I9" evidence="20">
    <location>
        <begin position="35"/>
        <end position="147"/>
    </location>
</feature>
<evidence type="ECO:0000259" key="22">
    <source>
        <dbReference type="Pfam" id="PF17766"/>
    </source>
</evidence>
<dbReference type="Gene3D" id="2.60.40.1760">
    <property type="entry name" value="glycosyl hydrolase (family 31)"/>
    <property type="match status" value="1"/>
</dbReference>
<dbReference type="InterPro" id="IPR013780">
    <property type="entry name" value="Glyco_hydro_b"/>
</dbReference>
<dbReference type="SUPFAM" id="SSF51011">
    <property type="entry name" value="Glycosyl hydrolase domain"/>
    <property type="match status" value="1"/>
</dbReference>
<reference evidence="25" key="1">
    <citation type="submission" date="2024-07" db="EMBL/GenBank/DDBJ databases">
        <title>Two chromosome-level genome assemblies of Korean endemic species Abeliophyllum distichum and Forsythia ovata (Oleaceae).</title>
        <authorList>
            <person name="Jang H."/>
        </authorList>
    </citation>
    <scope>NUCLEOTIDE SEQUENCE [LARGE SCALE GENOMIC DNA]</scope>
</reference>
<evidence type="ECO:0000256" key="9">
    <source>
        <dbReference type="ARBA" id="ARBA00022825"/>
    </source>
</evidence>
<dbReference type="Gene3D" id="3.40.50.200">
    <property type="entry name" value="Peptidase S8/S53 domain"/>
    <property type="match status" value="1"/>
</dbReference>
<evidence type="ECO:0000256" key="11">
    <source>
        <dbReference type="ARBA" id="ARBA00023295"/>
    </source>
</evidence>
<dbReference type="Proteomes" id="UP001604336">
    <property type="component" value="Unassembled WGS sequence"/>
</dbReference>
<dbReference type="InterPro" id="IPR011013">
    <property type="entry name" value="Gal_mutarotase_sf_dom"/>
</dbReference>
<keyword evidence="6 14" id="KW-0645">Protease</keyword>
<dbReference type="GO" id="GO:0004252">
    <property type="term" value="F:serine-type endopeptidase activity"/>
    <property type="evidence" value="ECO:0007669"/>
    <property type="project" value="UniProtKB-UniRule"/>
</dbReference>
<keyword evidence="25" id="KW-1185">Reference proteome</keyword>
<feature type="signal peptide" evidence="17">
    <location>
        <begin position="1"/>
        <end position="25"/>
    </location>
</feature>
<dbReference type="PROSITE" id="PS00707">
    <property type="entry name" value="GLYCOSYL_HYDROL_F31_2"/>
    <property type="match status" value="1"/>
</dbReference>
<dbReference type="Gene3D" id="3.30.70.80">
    <property type="entry name" value="Peptidase S8 propeptide/proteinase inhibitor I9"/>
    <property type="match status" value="1"/>
</dbReference>
<dbReference type="InterPro" id="IPR010259">
    <property type="entry name" value="S8pro/Inhibitor_I9"/>
</dbReference>
<dbReference type="PANTHER" id="PTHR22762:SF133">
    <property type="entry name" value="P-TYPE DOMAIN-CONTAINING PROTEIN"/>
    <property type="match status" value="1"/>
</dbReference>
<evidence type="ECO:0000256" key="17">
    <source>
        <dbReference type="SAM" id="SignalP"/>
    </source>
</evidence>
<dbReference type="PRINTS" id="PR00723">
    <property type="entry name" value="SUBTILISIN"/>
</dbReference>
<dbReference type="Pfam" id="PF01055">
    <property type="entry name" value="Glyco_hydro_31_2nd"/>
    <property type="match status" value="1"/>
</dbReference>
<dbReference type="SUPFAM" id="SSF51445">
    <property type="entry name" value="(Trans)glycosidases"/>
    <property type="match status" value="1"/>
</dbReference>
<dbReference type="CDD" id="cd02120">
    <property type="entry name" value="PA_subtilisin_like"/>
    <property type="match status" value="1"/>
</dbReference>
<feature type="domain" description="Glycoside hydrolase family 31 N-terminal" evidence="21">
    <location>
        <begin position="887"/>
        <end position="1047"/>
    </location>
</feature>
<evidence type="ECO:0000256" key="4">
    <source>
        <dbReference type="ARBA" id="ARBA00011073"/>
    </source>
</evidence>
<dbReference type="CDD" id="cd06602">
    <property type="entry name" value="GH31_MGAM_SI_GAA"/>
    <property type="match status" value="1"/>
</dbReference>
<dbReference type="FunFam" id="2.60.40.1180:FF:000044">
    <property type="entry name" value="Alpha-glucosidase 1"/>
    <property type="match status" value="1"/>
</dbReference>
<proteinExistence type="inferred from homology"/>
<feature type="domain" description="Glycoside hydrolase family 31 TIM barrel" evidence="19">
    <location>
        <begin position="1090"/>
        <end position="1439"/>
    </location>
</feature>
<evidence type="ECO:0000256" key="5">
    <source>
        <dbReference type="ARBA" id="ARBA00012741"/>
    </source>
</evidence>
<dbReference type="InterPro" id="IPR025887">
    <property type="entry name" value="Glyco_hydro_31_N_dom"/>
</dbReference>
<comment type="caution">
    <text evidence="24">The sequence shown here is derived from an EMBL/GenBank/DDBJ whole genome shotgun (WGS) entry which is preliminary data.</text>
</comment>
<feature type="active site" description="Charge relay system" evidence="13 14">
    <location>
        <position position="182"/>
    </location>
</feature>
<dbReference type="FunFam" id="3.20.20.80:FF:000016">
    <property type="entry name" value="Maltase-glucoamylase, intestinal"/>
    <property type="match status" value="1"/>
</dbReference>
<evidence type="ECO:0000259" key="19">
    <source>
        <dbReference type="Pfam" id="PF01055"/>
    </source>
</evidence>
<evidence type="ECO:0000256" key="8">
    <source>
        <dbReference type="ARBA" id="ARBA00022801"/>
    </source>
</evidence>
<dbReference type="InterPro" id="IPR000209">
    <property type="entry name" value="Peptidase_S8/S53_dom"/>
</dbReference>
<evidence type="ECO:0000259" key="20">
    <source>
        <dbReference type="Pfam" id="PF05922"/>
    </source>
</evidence>
<feature type="chain" id="PRO_5044882063" description="alpha-glucosidase" evidence="17">
    <location>
        <begin position="26"/>
        <end position="1685"/>
    </location>
</feature>
<evidence type="ECO:0000256" key="6">
    <source>
        <dbReference type="ARBA" id="ARBA00022670"/>
    </source>
</evidence>
<comment type="catalytic activity">
    <reaction evidence="1">
        <text>Hydrolysis of terminal, non-reducing (1-&gt;4)-linked alpha-D-glucose residues with release of alpha-D-glucose.</text>
        <dbReference type="EC" id="3.2.1.20"/>
    </reaction>
</comment>
<dbReference type="InterPro" id="IPR023827">
    <property type="entry name" value="Peptidase_S8_Asp-AS"/>
</dbReference>
<evidence type="ECO:0000313" key="24">
    <source>
        <dbReference type="EMBL" id="KAL2524388.1"/>
    </source>
</evidence>
<dbReference type="InterPro" id="IPR023828">
    <property type="entry name" value="Peptidase_S8_Ser-AS"/>
</dbReference>
<evidence type="ECO:0000313" key="25">
    <source>
        <dbReference type="Proteomes" id="UP001604336"/>
    </source>
</evidence>
<dbReference type="PANTHER" id="PTHR22762">
    <property type="entry name" value="ALPHA-GLUCOSIDASE"/>
    <property type="match status" value="1"/>
</dbReference>
<dbReference type="Gene3D" id="3.20.20.80">
    <property type="entry name" value="Glycosidases"/>
    <property type="match status" value="1"/>
</dbReference>
<evidence type="ECO:0000256" key="2">
    <source>
        <dbReference type="ARBA" id="ARBA00004613"/>
    </source>
</evidence>
<feature type="region of interest" description="Disordered" evidence="16">
    <location>
        <begin position="57"/>
        <end position="83"/>
    </location>
</feature>
<gene>
    <name evidence="24" type="ORF">Adt_09442</name>
</gene>
<dbReference type="Pfam" id="PF13802">
    <property type="entry name" value="Gal_mutarotas_2"/>
    <property type="match status" value="1"/>
</dbReference>
<evidence type="ECO:0000259" key="18">
    <source>
        <dbReference type="Pfam" id="PF00082"/>
    </source>
</evidence>
<comment type="subcellular location">
    <subcellularLocation>
        <location evidence="2">Secreted</location>
    </subcellularLocation>
</comment>
<dbReference type="InterPro" id="IPR000322">
    <property type="entry name" value="Glyco_hydro_31_TIM"/>
</dbReference>
<evidence type="ECO:0000256" key="10">
    <source>
        <dbReference type="ARBA" id="ARBA00023180"/>
    </source>
</evidence>
<dbReference type="InterPro" id="IPR048395">
    <property type="entry name" value="Glyco_hydro_31_C"/>
</dbReference>
<feature type="active site" description="Charge relay system" evidence="13 14">
    <location>
        <position position="257"/>
    </location>
</feature>
<dbReference type="InterPro" id="IPR034197">
    <property type="entry name" value="Peptidases_S8_3"/>
</dbReference>
<accession>A0ABD1UIR9</accession>
<dbReference type="Gene3D" id="3.50.30.30">
    <property type="match status" value="1"/>
</dbReference>
<dbReference type="PROSITE" id="PS51892">
    <property type="entry name" value="SUBTILASE"/>
    <property type="match status" value="1"/>
</dbReference>
<keyword evidence="9 14" id="KW-0720">Serine protease</keyword>
<dbReference type="InterPro" id="IPR041469">
    <property type="entry name" value="Subtilisin-like_FN3"/>
</dbReference>
<dbReference type="GO" id="GO:0090599">
    <property type="term" value="F:alpha-glucosidase activity"/>
    <property type="evidence" value="ECO:0007669"/>
    <property type="project" value="UniProtKB-ARBA"/>
</dbReference>
<dbReference type="EC" id="3.2.1.20" evidence="5"/>
<dbReference type="GO" id="GO:0005576">
    <property type="term" value="C:extracellular region"/>
    <property type="evidence" value="ECO:0007669"/>
    <property type="project" value="UniProtKB-SubCell"/>
</dbReference>
<keyword evidence="11" id="KW-0326">Glycosidase</keyword>
<dbReference type="Gene3D" id="2.60.40.1180">
    <property type="entry name" value="Golgi alpha-mannosidase II"/>
    <property type="match status" value="2"/>
</dbReference>
<evidence type="ECO:0000256" key="7">
    <source>
        <dbReference type="ARBA" id="ARBA00022729"/>
    </source>
</evidence>
<comment type="similarity">
    <text evidence="4 14 15">Belongs to the peptidase S8 family.</text>
</comment>
<dbReference type="EMBL" id="JBFOLK010000003">
    <property type="protein sequence ID" value="KAL2524388.1"/>
    <property type="molecule type" value="Genomic_DNA"/>
</dbReference>
<dbReference type="SUPFAM" id="SSF52743">
    <property type="entry name" value="Subtilisin-like"/>
    <property type="match status" value="1"/>
</dbReference>
<dbReference type="Pfam" id="PF21365">
    <property type="entry name" value="Glyco_hydro_31_3rd"/>
    <property type="match status" value="1"/>
</dbReference>
<dbReference type="CDD" id="cd14752">
    <property type="entry name" value="GH31_N"/>
    <property type="match status" value="1"/>
</dbReference>
<evidence type="ECO:0000256" key="15">
    <source>
        <dbReference type="RuleBase" id="RU003355"/>
    </source>
</evidence>
<organism evidence="24 25">
    <name type="scientific">Abeliophyllum distichum</name>
    <dbReference type="NCBI Taxonomy" id="126358"/>
    <lineage>
        <taxon>Eukaryota</taxon>
        <taxon>Viridiplantae</taxon>
        <taxon>Streptophyta</taxon>
        <taxon>Embryophyta</taxon>
        <taxon>Tracheophyta</taxon>
        <taxon>Spermatophyta</taxon>
        <taxon>Magnoliopsida</taxon>
        <taxon>eudicotyledons</taxon>
        <taxon>Gunneridae</taxon>
        <taxon>Pentapetalae</taxon>
        <taxon>asterids</taxon>
        <taxon>lamiids</taxon>
        <taxon>Lamiales</taxon>
        <taxon>Oleaceae</taxon>
        <taxon>Forsythieae</taxon>
        <taxon>Abeliophyllum</taxon>
    </lineage>
</organism>
<feature type="domain" description="Subtilisin-like protease fibronectin type-III" evidence="22">
    <location>
        <begin position="721"/>
        <end position="812"/>
    </location>
</feature>
<evidence type="ECO:0000259" key="23">
    <source>
        <dbReference type="Pfam" id="PF21365"/>
    </source>
</evidence>
<dbReference type="PROSITE" id="PS00129">
    <property type="entry name" value="GLYCOSYL_HYDROL_F31_1"/>
    <property type="match status" value="1"/>
</dbReference>
<dbReference type="PROSITE" id="PS00136">
    <property type="entry name" value="SUBTILASE_ASP"/>
    <property type="match status" value="1"/>
</dbReference>
<protein>
    <recommendedName>
        <fullName evidence="5">alpha-glucosidase</fullName>
        <ecNumber evidence="5">3.2.1.20</ecNumber>
    </recommendedName>
    <alternativeName>
        <fullName evidence="12">Maltase</fullName>
    </alternativeName>
</protein>
<evidence type="ECO:0000256" key="1">
    <source>
        <dbReference type="ARBA" id="ARBA00001657"/>
    </source>
</evidence>
<sequence>MEDGKRVGFVTLVLCLGIFVGCCLGQNTSDSISSVYIVTMKQAPVSHYYSEFRENKGHHIKRNDSERRTRLDKPSNISRTDTHNGSYIARVHDSILRRVLRGEKYLKLYSYHYLINGFAVLVTPQQADKLSRRREVSNVVLDFTVRTATTHTPQFLGLPQGAWAQEGGFETAGEGIVIGFIDTGIDPKHPSFSDDTPEKPYPVPEHFSGICEVTRDFPSGSCNRKLIGARHFAASAITRGIFNATQDYASPYDGDGHGTHTAATAAGNHGIPVVVAGHHFGNASGMAPRSHIAVYKALYKSFGGFAADVVAAIDQAAQDGVDIISLSITPNRRPPGIATFFNPIDMALLSAAGNTGPSPKSISSFSPWIFTVGAASHDRGYSNSIFLGNNITISGVGLAPGTDGDTMYTLVSAIHALNDTAAANDMYVGECQDASNFNQDIVRGNLLICSYSIRFVLGLSTIKQALETAKNLSATGVVFYMDPFVIGFQLNPIPMRLPGIVIPSPDDSKVLLKYYNSSLERDGVTQKIVKFGAVACISGGIKANFSRSAPKIMYYSARGPDPEDGFLDDADILKPNLVAPGNLIWAAWSSRGENFAMMSGTSMAAPHVAGLAALIKQKFPTFSPSAIGSALSTTASLFDKNRDPIMAQRAYANPDLNQSPATPFDMGSGFVNATAALDPGLIFDSSYDDYMSFLCGINGSSAVVLNYTGESCGVSTMNGTDLNLPSITISKLNQSTTIQRAVTNIAGNDTYRVGWSAPYGASVKVTPTHFFIASGEKQVLSVFFNATMNSSVASFGRIGLFGTQGHVVNIPFFLILTKSNALNKEEAVGYGYSIRSSTVDSPGKMLTAYLQLIRNSSVFGPDIQLLYLTASLETKDRLRIKITDANHPRWEVPHDIIPRQSHFPLQLKNQRAPPQNRRFLLSSPDSDLIFTLHNTIPFGFTITRRSSGETLFNTIPESRQSSTYLIYKDQYLQLSSSLPTQNSNLYGIGEHTKSSFKLQHNQTLTLWNADIASANLDVNLYGSHPFYMDVRSPNGTTHGVLLLNSNGMDVVYTGDRITYKVIGGVIDLYFFAGPMPEMVMEQYTELIGRPAAMPYWSFGFHQCRYGYENVSDLENVVAGYAKAQIPLEVMWTDIDYMDGYKDFTLDPVNFPPDKMKKFVDALHQNGQKYVIIVDPGISVNETYGTYIRGMQADIFIKRNGIPYLGQVWPGQTYFPDFVNPSSGTFWSNEIKIFHEVLPFDGIWIDMNELSNFISSPPNPSSTLDDPPYKINNAGIHRLINEKTVPATSLHFSNITEYNAHNLYGFLESRATNAALSTVIDKRPFVLSRSTFVGSGKYTAHWTGDNAATWDDLAYTIPSILNFGIFGIPMVGADICGFSRDTTEELCRRWIQLGAFYPFSRDHSEKGSIRQELYIWESVAASARKVLGLRYRLLPYLYTLMFEAHSKGIPIARPIFFSFPQDTNTYKISSQFLLGKGIIVSPVLQSGAVSVDAYFPAGNWFDLFNYSHSLSAQNGKYVKLDAPLDHINVHVREGNILAMQGEAMTTQSARNSPFQLLVAISGRENSSGEVFLDYGEDVKMGGDGGKWSFVRFNGGIVMNKLILRSEVLNGEFALSKKWIIDKVTFIGLTKSSYKIKGCRLIIGTEPEHKDLSTRKNSNDNGFVSVEISELSILIGKEFILELTFGK</sequence>
<evidence type="ECO:0000256" key="12">
    <source>
        <dbReference type="ARBA" id="ARBA00041343"/>
    </source>
</evidence>
<feature type="compositionally biased region" description="Basic and acidic residues" evidence="16">
    <location>
        <begin position="57"/>
        <end position="73"/>
    </location>
</feature>
<dbReference type="InterPro" id="IPR015500">
    <property type="entry name" value="Peptidase_S8_subtilisin-rel"/>
</dbReference>
<dbReference type="CDD" id="cd04852">
    <property type="entry name" value="Peptidases_S8_3"/>
    <property type="match status" value="1"/>
</dbReference>
<dbReference type="Pfam" id="PF00082">
    <property type="entry name" value="Peptidase_S8"/>
    <property type="match status" value="1"/>
</dbReference>
<evidence type="ECO:0000256" key="3">
    <source>
        <dbReference type="ARBA" id="ARBA00007806"/>
    </source>
</evidence>
<keyword evidence="10" id="KW-0325">Glycoprotein</keyword>
<dbReference type="SUPFAM" id="SSF74650">
    <property type="entry name" value="Galactose mutarotase-like"/>
    <property type="match status" value="1"/>
</dbReference>
<name>A0ABD1UIR9_9LAMI</name>
<dbReference type="InterPro" id="IPR030458">
    <property type="entry name" value="Glyco_hydro_31_AS"/>
</dbReference>
<dbReference type="InterPro" id="IPR030459">
    <property type="entry name" value="Glyco_hydro_31_CS"/>
</dbReference>
<evidence type="ECO:0000259" key="21">
    <source>
        <dbReference type="Pfam" id="PF13802"/>
    </source>
</evidence>
<feature type="domain" description="Peptidase S8/S53" evidence="18">
    <location>
        <begin position="173"/>
        <end position="642"/>
    </location>
</feature>
<evidence type="ECO:0000256" key="14">
    <source>
        <dbReference type="PROSITE-ProRule" id="PRU01240"/>
    </source>
</evidence>
<dbReference type="PROSITE" id="PS51257">
    <property type="entry name" value="PROKAR_LIPOPROTEIN"/>
    <property type="match status" value="1"/>
</dbReference>
<dbReference type="Gene3D" id="2.60.40.2310">
    <property type="match status" value="1"/>
</dbReference>
<evidence type="ECO:0000256" key="16">
    <source>
        <dbReference type="SAM" id="MobiDB-lite"/>
    </source>
</evidence>
<feature type="domain" description="Glycosyl hydrolase family 31 C-terminal" evidence="23">
    <location>
        <begin position="1447"/>
        <end position="1536"/>
    </location>
</feature>
<dbReference type="InterPro" id="IPR017853">
    <property type="entry name" value="GH"/>
</dbReference>
<dbReference type="Pfam" id="PF17766">
    <property type="entry name" value="fn3_6"/>
    <property type="match status" value="1"/>
</dbReference>
<dbReference type="InterPro" id="IPR036852">
    <property type="entry name" value="Peptidase_S8/S53_dom_sf"/>
</dbReference>
<evidence type="ECO:0000256" key="13">
    <source>
        <dbReference type="PIRSR" id="PIRSR615500-1"/>
    </source>
</evidence>